<reference evidence="1 2" key="2">
    <citation type="journal article" date="2022" name="Mol. Ecol. Resour.">
        <title>The genomes of chicory, endive, great burdock and yacon provide insights into Asteraceae paleo-polyploidization history and plant inulin production.</title>
        <authorList>
            <person name="Fan W."/>
            <person name="Wang S."/>
            <person name="Wang H."/>
            <person name="Wang A."/>
            <person name="Jiang F."/>
            <person name="Liu H."/>
            <person name="Zhao H."/>
            <person name="Xu D."/>
            <person name="Zhang Y."/>
        </authorList>
    </citation>
    <scope>NUCLEOTIDE SEQUENCE [LARGE SCALE GENOMIC DNA]</scope>
    <source>
        <strain evidence="2">cv. Yunnan</strain>
        <tissue evidence="1">Leaves</tissue>
    </source>
</reference>
<sequence>MENTMMKKKKKTPFSIPHHCCFLLSLFSIVASTKSHNYADALTKSLIYFEAQRSGRLPYNQRVTWRDNSGLTDGLEQGAQVGKAFMEDISMEVISRRNKMALVGKAFMDDISRPSTRSAASGRLTPLLLKRSLRPLPLASSRPSTRSAASGRLTPLLLKRGLRTLPAHHWFTTNQKEKQEDKTCFSHSQLASSRPSTRSAASGRLTPLLLKRGLRPLPAHHWFTTNQKEKQKDKTCFSHSQLASSRPSTRSAASGRLTPLLLKRGLRPLPAHHWFTTNQKEKQEDKTCFSHSQLASSRPSTRSAASGGLTPLLLKRSLRPLPLASSRPCTRSAASERLTPLLLKRGLRPLPAHHWFTTNQKEKQEDKTCFSHSQLASSRPSTRSAASGRLTPLLLKRGLRPLPAHHWFTTNQKEKQKDKTCFSHSQLASSRPSTRSAASGRLTPLLLKRGLRPLPVNASRHHL</sequence>
<protein>
    <submittedName>
        <fullName evidence="1">Uncharacterized protein</fullName>
    </submittedName>
</protein>
<comment type="caution">
    <text evidence="1">The sequence shown here is derived from an EMBL/GenBank/DDBJ whole genome shotgun (WGS) entry which is preliminary data.</text>
</comment>
<proteinExistence type="predicted"/>
<reference evidence="2" key="1">
    <citation type="journal article" date="2022" name="Mol. Ecol. Resour.">
        <title>The genomes of chicory, endive, great burdock and yacon provide insights into Asteraceae palaeo-polyploidization history and plant inulin production.</title>
        <authorList>
            <person name="Fan W."/>
            <person name="Wang S."/>
            <person name="Wang H."/>
            <person name="Wang A."/>
            <person name="Jiang F."/>
            <person name="Liu H."/>
            <person name="Zhao H."/>
            <person name="Xu D."/>
            <person name="Zhang Y."/>
        </authorList>
    </citation>
    <scope>NUCLEOTIDE SEQUENCE [LARGE SCALE GENOMIC DNA]</scope>
    <source>
        <strain evidence="2">cv. Yunnan</strain>
    </source>
</reference>
<name>A0ACB9FXF0_9ASTR</name>
<gene>
    <name evidence="1" type="ORF">L1987_45591</name>
</gene>
<organism evidence="1 2">
    <name type="scientific">Smallanthus sonchifolius</name>
    <dbReference type="NCBI Taxonomy" id="185202"/>
    <lineage>
        <taxon>Eukaryota</taxon>
        <taxon>Viridiplantae</taxon>
        <taxon>Streptophyta</taxon>
        <taxon>Embryophyta</taxon>
        <taxon>Tracheophyta</taxon>
        <taxon>Spermatophyta</taxon>
        <taxon>Magnoliopsida</taxon>
        <taxon>eudicotyledons</taxon>
        <taxon>Gunneridae</taxon>
        <taxon>Pentapetalae</taxon>
        <taxon>asterids</taxon>
        <taxon>campanulids</taxon>
        <taxon>Asterales</taxon>
        <taxon>Asteraceae</taxon>
        <taxon>Asteroideae</taxon>
        <taxon>Heliantheae alliance</taxon>
        <taxon>Millerieae</taxon>
        <taxon>Smallanthus</taxon>
    </lineage>
</organism>
<dbReference type="EMBL" id="CM042032">
    <property type="protein sequence ID" value="KAI3775837.1"/>
    <property type="molecule type" value="Genomic_DNA"/>
</dbReference>
<evidence type="ECO:0000313" key="2">
    <source>
        <dbReference type="Proteomes" id="UP001056120"/>
    </source>
</evidence>
<keyword evidence="2" id="KW-1185">Reference proteome</keyword>
<evidence type="ECO:0000313" key="1">
    <source>
        <dbReference type="EMBL" id="KAI3775837.1"/>
    </source>
</evidence>
<accession>A0ACB9FXF0</accession>
<dbReference type="Proteomes" id="UP001056120">
    <property type="component" value="Linkage Group LG15"/>
</dbReference>